<protein>
    <submittedName>
        <fullName evidence="1">Uncharacterized protein</fullName>
    </submittedName>
</protein>
<reference evidence="2" key="1">
    <citation type="submission" date="2016-06" db="EMBL/GenBank/DDBJ databases">
        <title>Parallel loss of symbiosis genes in relatives of nitrogen-fixing non-legume Parasponia.</title>
        <authorList>
            <person name="Van Velzen R."/>
            <person name="Holmer R."/>
            <person name="Bu F."/>
            <person name="Rutten L."/>
            <person name="Van Zeijl A."/>
            <person name="Liu W."/>
            <person name="Santuari L."/>
            <person name="Cao Q."/>
            <person name="Sharma T."/>
            <person name="Shen D."/>
            <person name="Roswanjaya Y."/>
            <person name="Wardhani T."/>
            <person name="Kalhor M.S."/>
            <person name="Jansen J."/>
            <person name="Van den Hoogen J."/>
            <person name="Gungor B."/>
            <person name="Hartog M."/>
            <person name="Hontelez J."/>
            <person name="Verver J."/>
            <person name="Yang W.-C."/>
            <person name="Schijlen E."/>
            <person name="Repin R."/>
            <person name="Schilthuizen M."/>
            <person name="Schranz E."/>
            <person name="Heidstra R."/>
            <person name="Miyata K."/>
            <person name="Fedorova E."/>
            <person name="Kohlen W."/>
            <person name="Bisseling T."/>
            <person name="Smit S."/>
            <person name="Geurts R."/>
        </authorList>
    </citation>
    <scope>NUCLEOTIDE SEQUENCE [LARGE SCALE GENOMIC DNA]</scope>
    <source>
        <strain evidence="2">cv. WU1-14</strain>
    </source>
</reference>
<accession>A0A2P5BGD8</accession>
<name>A0A2P5BGD8_PARAD</name>
<keyword evidence="2" id="KW-1185">Reference proteome</keyword>
<dbReference type="AlphaFoldDB" id="A0A2P5BGD8"/>
<comment type="caution">
    <text evidence="1">The sequence shown here is derived from an EMBL/GenBank/DDBJ whole genome shotgun (WGS) entry which is preliminary data.</text>
</comment>
<evidence type="ECO:0000313" key="2">
    <source>
        <dbReference type="Proteomes" id="UP000237105"/>
    </source>
</evidence>
<organism evidence="1 2">
    <name type="scientific">Parasponia andersonii</name>
    <name type="common">Sponia andersonii</name>
    <dbReference type="NCBI Taxonomy" id="3476"/>
    <lineage>
        <taxon>Eukaryota</taxon>
        <taxon>Viridiplantae</taxon>
        <taxon>Streptophyta</taxon>
        <taxon>Embryophyta</taxon>
        <taxon>Tracheophyta</taxon>
        <taxon>Spermatophyta</taxon>
        <taxon>Magnoliopsida</taxon>
        <taxon>eudicotyledons</taxon>
        <taxon>Gunneridae</taxon>
        <taxon>Pentapetalae</taxon>
        <taxon>rosids</taxon>
        <taxon>fabids</taxon>
        <taxon>Rosales</taxon>
        <taxon>Cannabaceae</taxon>
        <taxon>Parasponia</taxon>
    </lineage>
</organism>
<dbReference type="Proteomes" id="UP000237105">
    <property type="component" value="Unassembled WGS sequence"/>
</dbReference>
<proteinExistence type="predicted"/>
<dbReference type="EMBL" id="JXTB01000287">
    <property type="protein sequence ID" value="PON47850.1"/>
    <property type="molecule type" value="Genomic_DNA"/>
</dbReference>
<evidence type="ECO:0000313" key="1">
    <source>
        <dbReference type="EMBL" id="PON47850.1"/>
    </source>
</evidence>
<feature type="non-terminal residue" evidence="1">
    <location>
        <position position="56"/>
    </location>
</feature>
<sequence length="56" mass="6368">MAKKPQTLTEDCLLEIVAETRRVRLKGARAHYSRWWVAANCGGMTNFGCEMLQLRG</sequence>
<gene>
    <name evidence="1" type="ORF">PanWU01x14_241600</name>
</gene>